<evidence type="ECO:0000313" key="1">
    <source>
        <dbReference type="EMBL" id="CDW97764.1"/>
    </source>
</evidence>
<evidence type="ECO:0000313" key="2">
    <source>
        <dbReference type="Proteomes" id="UP000242770"/>
    </source>
</evidence>
<accession>A0A0F7S8S2</accession>
<gene>
    <name evidence="1" type="primary">SSCI39240.1</name>
</gene>
<dbReference type="AlphaFoldDB" id="A0A0F7S8S2"/>
<name>A0A0F7S8S2_9BASI</name>
<reference evidence="2" key="1">
    <citation type="submission" date="2014-06" db="EMBL/GenBank/DDBJ databases">
        <authorList>
            <person name="Berkman P.J."/>
        </authorList>
    </citation>
    <scope>NUCLEOTIDE SEQUENCE [LARGE SCALE GENOMIC DNA]</scope>
</reference>
<dbReference type="Proteomes" id="UP000242770">
    <property type="component" value="Unassembled WGS sequence"/>
</dbReference>
<proteinExistence type="predicted"/>
<protein>
    <submittedName>
        <fullName evidence="1">Uncharacterized protein</fullName>
    </submittedName>
</protein>
<keyword evidence="2" id="KW-1185">Reference proteome</keyword>
<organism evidence="1 2">
    <name type="scientific">Sporisorium scitamineum</name>
    <dbReference type="NCBI Taxonomy" id="49012"/>
    <lineage>
        <taxon>Eukaryota</taxon>
        <taxon>Fungi</taxon>
        <taxon>Dikarya</taxon>
        <taxon>Basidiomycota</taxon>
        <taxon>Ustilaginomycotina</taxon>
        <taxon>Ustilaginomycetes</taxon>
        <taxon>Ustilaginales</taxon>
        <taxon>Ustilaginaceae</taxon>
        <taxon>Sporisorium</taxon>
    </lineage>
</organism>
<sequence>MNLTIALKGERHAIEFVRIVHSVTDSVDSKVWIIPVVERARKHQPFVSVQSWVLAQHFPKSVQYQKE</sequence>
<dbReference type="EMBL" id="CCFA01002298">
    <property type="protein sequence ID" value="CDW97764.1"/>
    <property type="molecule type" value="Genomic_DNA"/>
</dbReference>